<evidence type="ECO:0000256" key="1">
    <source>
        <dbReference type="SAM" id="MobiDB-lite"/>
    </source>
</evidence>
<protein>
    <recommendedName>
        <fullName evidence="2">Berberine/berberine-like domain-containing protein</fullName>
    </recommendedName>
</protein>
<keyword evidence="4" id="KW-1185">Reference proteome</keyword>
<dbReference type="GO" id="GO:0050660">
    <property type="term" value="F:flavin adenine dinucleotide binding"/>
    <property type="evidence" value="ECO:0007669"/>
    <property type="project" value="InterPro"/>
</dbReference>
<dbReference type="OrthoDB" id="9775082at2"/>
<name>A0A4Y4F267_9GAMM</name>
<evidence type="ECO:0000313" key="3">
    <source>
        <dbReference type="EMBL" id="GED23567.1"/>
    </source>
</evidence>
<accession>A0A4Y4F267</accession>
<gene>
    <name evidence="3" type="ORF">HHA01_25440</name>
</gene>
<dbReference type="Proteomes" id="UP000319812">
    <property type="component" value="Unassembled WGS sequence"/>
</dbReference>
<proteinExistence type="predicted"/>
<dbReference type="Pfam" id="PF08031">
    <property type="entry name" value="BBE"/>
    <property type="match status" value="1"/>
</dbReference>
<evidence type="ECO:0000259" key="2">
    <source>
        <dbReference type="Pfam" id="PF08031"/>
    </source>
</evidence>
<dbReference type="InterPro" id="IPR012951">
    <property type="entry name" value="BBE"/>
</dbReference>
<dbReference type="InterPro" id="IPR016169">
    <property type="entry name" value="FAD-bd_PCMH_sub2"/>
</dbReference>
<evidence type="ECO:0000313" key="4">
    <source>
        <dbReference type="Proteomes" id="UP000319812"/>
    </source>
</evidence>
<organism evidence="3 4">
    <name type="scientific">Halomonas halmophila</name>
    <dbReference type="NCBI Taxonomy" id="252"/>
    <lineage>
        <taxon>Bacteria</taxon>
        <taxon>Pseudomonadati</taxon>
        <taxon>Pseudomonadota</taxon>
        <taxon>Gammaproteobacteria</taxon>
        <taxon>Oceanospirillales</taxon>
        <taxon>Halomonadaceae</taxon>
        <taxon>Halomonas</taxon>
    </lineage>
</organism>
<feature type="region of interest" description="Disordered" evidence="1">
    <location>
        <begin position="36"/>
        <end position="59"/>
    </location>
</feature>
<comment type="caution">
    <text evidence="3">The sequence shown here is derived from an EMBL/GenBank/DDBJ whole genome shotgun (WGS) entry which is preliminary data.</text>
</comment>
<reference evidence="3 4" key="1">
    <citation type="submission" date="2019-06" db="EMBL/GenBank/DDBJ databases">
        <title>Whole genome shotgun sequence of Halomonas halmophila NBRC 15537.</title>
        <authorList>
            <person name="Hosoyama A."/>
            <person name="Uohara A."/>
            <person name="Ohji S."/>
            <person name="Ichikawa N."/>
        </authorList>
    </citation>
    <scope>NUCLEOTIDE SEQUENCE [LARGE SCALE GENOMIC DNA]</scope>
    <source>
        <strain evidence="3 4">NBRC 15537</strain>
    </source>
</reference>
<dbReference type="AlphaFoldDB" id="A0A4Y4F267"/>
<dbReference type="EMBL" id="BJOC01000039">
    <property type="protein sequence ID" value="GED23567.1"/>
    <property type="molecule type" value="Genomic_DNA"/>
</dbReference>
<feature type="domain" description="Berberine/berberine-like" evidence="2">
    <location>
        <begin position="7"/>
        <end position="48"/>
    </location>
</feature>
<dbReference type="GO" id="GO:0016491">
    <property type="term" value="F:oxidoreductase activity"/>
    <property type="evidence" value="ECO:0007669"/>
    <property type="project" value="InterPro"/>
</dbReference>
<dbReference type="Gene3D" id="3.30.465.10">
    <property type="match status" value="1"/>
</dbReference>
<sequence>MMRCDYNFMMDEGSERIQATYGANYPRLARIKGRYDPDNTFRVNQNIRPDTTSQQKAHR</sequence>
<feature type="compositionally biased region" description="Polar residues" evidence="1">
    <location>
        <begin position="41"/>
        <end position="59"/>
    </location>
</feature>